<reference evidence="6" key="1">
    <citation type="submission" date="2016-03" db="EMBL/GenBank/DDBJ databases">
        <authorList>
            <person name="Devillers Hugo."/>
        </authorList>
    </citation>
    <scope>NUCLEOTIDE SEQUENCE [LARGE SCALE GENOMIC DNA]</scope>
</reference>
<dbReference type="EMBL" id="LT598452">
    <property type="protein sequence ID" value="SCV01970.1"/>
    <property type="molecule type" value="Genomic_DNA"/>
</dbReference>
<dbReference type="InterPro" id="IPR038090">
    <property type="entry name" value="Cdt1_C_WH_dom_sf"/>
</dbReference>
<evidence type="ECO:0000256" key="3">
    <source>
        <dbReference type="SAM" id="Coils"/>
    </source>
</evidence>
<feature type="coiled-coil region" evidence="3">
    <location>
        <begin position="442"/>
        <end position="469"/>
    </location>
</feature>
<dbReference type="OrthoDB" id="4058916at2759"/>
<protein>
    <submittedName>
        <fullName evidence="5">LANO_0F14466g1_1</fullName>
    </submittedName>
</protein>
<evidence type="ECO:0000313" key="5">
    <source>
        <dbReference type="EMBL" id="SCV01970.1"/>
    </source>
</evidence>
<evidence type="ECO:0000259" key="4">
    <source>
        <dbReference type="Pfam" id="PF16679"/>
    </source>
</evidence>
<keyword evidence="6" id="KW-1185">Reference proteome</keyword>
<evidence type="ECO:0000256" key="1">
    <source>
        <dbReference type="ARBA" id="ARBA00008356"/>
    </source>
</evidence>
<dbReference type="InterPro" id="IPR032054">
    <property type="entry name" value="Cdt1_C"/>
</dbReference>
<dbReference type="Pfam" id="PF16679">
    <property type="entry name" value="CDT1_C"/>
    <property type="match status" value="1"/>
</dbReference>
<evidence type="ECO:0000313" key="6">
    <source>
        <dbReference type="Proteomes" id="UP000189911"/>
    </source>
</evidence>
<gene>
    <name evidence="5" type="ORF">LANO_0F14466G</name>
</gene>
<organism evidence="5 6">
    <name type="scientific">Lachancea nothofagi CBS 11611</name>
    <dbReference type="NCBI Taxonomy" id="1266666"/>
    <lineage>
        <taxon>Eukaryota</taxon>
        <taxon>Fungi</taxon>
        <taxon>Dikarya</taxon>
        <taxon>Ascomycota</taxon>
        <taxon>Saccharomycotina</taxon>
        <taxon>Saccharomycetes</taxon>
        <taxon>Saccharomycetales</taxon>
        <taxon>Saccharomycetaceae</taxon>
        <taxon>Lachancea</taxon>
    </lineage>
</organism>
<dbReference type="Proteomes" id="UP000189911">
    <property type="component" value="Chromosome F"/>
</dbReference>
<evidence type="ECO:0000256" key="2">
    <source>
        <dbReference type="ARBA" id="ARBA00023306"/>
    </source>
</evidence>
<dbReference type="AlphaFoldDB" id="A0A1G4KCB9"/>
<name>A0A1G4KCB9_9SACH</name>
<proteinExistence type="inferred from homology"/>
<accession>A0A1G4KCB9</accession>
<keyword evidence="3" id="KW-0175">Coiled coil</keyword>
<dbReference type="Gene3D" id="1.10.10.1420">
    <property type="entry name" value="DNA replication factor Cdt1, C-terminal WH domain"/>
    <property type="match status" value="1"/>
</dbReference>
<feature type="domain" description="DNA replication factor Cdt1 C-terminal" evidence="4">
    <location>
        <begin position="444"/>
        <end position="535"/>
    </location>
</feature>
<comment type="similarity">
    <text evidence="1">Belongs to the Cdt1 family.</text>
</comment>
<keyword evidence="2" id="KW-0131">Cell cycle</keyword>
<sequence>MLKTIDLNIITTEQELVPIIKNCLRDRGIFLLKNYANIEAVRTLLLTLKDEPPNIAEGLNQNFTGSALLENGVSVEQFVGNPNGTSFQKTALGRLTSRLIKIANFFANASLAAACPNESLTLLNDVKSCTKITRYHKSISKSILDLEFDYEDEYAIYNSPGVITVFPIAQGIKYNLNGKWELLDEPDCILIQTGDLLSHYSNNMHITEPIKFSTTNTTHLTVFPPLETMVGPQTISNLLLNNQIGEFPAIIQKLYPDAYAKEALKKRVEFCKNIFYVTDSVLSLYSISRSLLTSAPELYVLLPQISNMLKRKVSQEDFLRMMTIWNECYILEVNSNFEITIRPPPGGLLNALSSKSRKLEYAEKADKWFTCAISASHIPQNVPILSIKKRRGSDGSYEAQSASGDVGLTRPLAQPKKTRTSGYISNTKDKFMFREDKGNLGNASLLERIREKERRASSLLSQRERQHEQFLNVKTFQVFDILFSLPQAKPYTITHLTSLIVDSLADSNNPIGQSETHEVLSRLQLLLNDRINLVETEGSLKVFRWVDLDRKVLSERMNVQPLT</sequence>